<evidence type="ECO:0000256" key="8">
    <source>
        <dbReference type="ARBA" id="ARBA00071615"/>
    </source>
</evidence>
<reference evidence="11" key="1">
    <citation type="journal article" date="2012" name="Science">
        <title>The Paleozoic origin of enzymatic lignin decomposition reconstructed from 31 fungal genomes.</title>
        <authorList>
            <person name="Floudas D."/>
            <person name="Binder M."/>
            <person name="Riley R."/>
            <person name="Barry K."/>
            <person name="Blanchette R.A."/>
            <person name="Henrissat B."/>
            <person name="Martinez A.T."/>
            <person name="Otillar R."/>
            <person name="Spatafora J.W."/>
            <person name="Yadav J.S."/>
            <person name="Aerts A."/>
            <person name="Benoit I."/>
            <person name="Boyd A."/>
            <person name="Carlson A."/>
            <person name="Copeland A."/>
            <person name="Coutinho P.M."/>
            <person name="de Vries R.P."/>
            <person name="Ferreira P."/>
            <person name="Findley K."/>
            <person name="Foster B."/>
            <person name="Gaskell J."/>
            <person name="Glotzer D."/>
            <person name="Gorecki P."/>
            <person name="Heitman J."/>
            <person name="Hesse C."/>
            <person name="Hori C."/>
            <person name="Igarashi K."/>
            <person name="Jurgens J.A."/>
            <person name="Kallen N."/>
            <person name="Kersten P."/>
            <person name="Kohler A."/>
            <person name="Kuees U."/>
            <person name="Kumar T.K.A."/>
            <person name="Kuo A."/>
            <person name="LaButti K."/>
            <person name="Larrondo L.F."/>
            <person name="Lindquist E."/>
            <person name="Ling A."/>
            <person name="Lombard V."/>
            <person name="Lucas S."/>
            <person name="Lundell T."/>
            <person name="Martin R."/>
            <person name="McLaughlin D.J."/>
            <person name="Morgenstern I."/>
            <person name="Morin E."/>
            <person name="Murat C."/>
            <person name="Nagy L.G."/>
            <person name="Nolan M."/>
            <person name="Ohm R.A."/>
            <person name="Patyshakuliyeva A."/>
            <person name="Rokas A."/>
            <person name="Ruiz-Duenas F.J."/>
            <person name="Sabat G."/>
            <person name="Salamov A."/>
            <person name="Samejima M."/>
            <person name="Schmutz J."/>
            <person name="Slot J.C."/>
            <person name="St John F."/>
            <person name="Stenlid J."/>
            <person name="Sun H."/>
            <person name="Sun S."/>
            <person name="Syed K."/>
            <person name="Tsang A."/>
            <person name="Wiebenga A."/>
            <person name="Young D."/>
            <person name="Pisabarro A."/>
            <person name="Eastwood D.C."/>
            <person name="Martin F."/>
            <person name="Cullen D."/>
            <person name="Grigoriev I.V."/>
            <person name="Hibbett D.S."/>
        </authorList>
    </citation>
    <scope>NUCLEOTIDE SEQUENCE [LARGE SCALE GENOMIC DNA]</scope>
    <source>
        <strain evidence="11">RWD-64-598 SS2</strain>
    </source>
</reference>
<dbReference type="InterPro" id="IPR037094">
    <property type="entry name" value="Glyco_hydro_38_cen_sf"/>
</dbReference>
<evidence type="ECO:0000259" key="9">
    <source>
        <dbReference type="SMART" id="SM00872"/>
    </source>
</evidence>
<dbReference type="GO" id="GO:0000329">
    <property type="term" value="C:fungal-type vacuole membrane"/>
    <property type="evidence" value="ECO:0007669"/>
    <property type="project" value="TreeGrafter"/>
</dbReference>
<proteinExistence type="inferred from homology"/>
<evidence type="ECO:0000256" key="1">
    <source>
        <dbReference type="ARBA" id="ARBA00000365"/>
    </source>
</evidence>
<dbReference type="Pfam" id="PF17677">
    <property type="entry name" value="Glyco_hydro38C2"/>
    <property type="match status" value="1"/>
</dbReference>
<dbReference type="EMBL" id="JH711585">
    <property type="protein sequence ID" value="EIW76926.1"/>
    <property type="molecule type" value="Genomic_DNA"/>
</dbReference>
<dbReference type="Pfam" id="PF07748">
    <property type="entry name" value="Glyco_hydro_38C"/>
    <property type="match status" value="1"/>
</dbReference>
<dbReference type="FunFam" id="2.70.98.30:FF:000001">
    <property type="entry name" value="alpha-mannosidase 2C1 isoform X2"/>
    <property type="match status" value="1"/>
</dbReference>
<evidence type="ECO:0000256" key="6">
    <source>
        <dbReference type="ARBA" id="ARBA00023295"/>
    </source>
</evidence>
<evidence type="ECO:0000256" key="5">
    <source>
        <dbReference type="ARBA" id="ARBA00022801"/>
    </source>
</evidence>
<dbReference type="InterPro" id="IPR027291">
    <property type="entry name" value="Glyco_hydro_38_N_sf"/>
</dbReference>
<dbReference type="GeneID" id="19198844"/>
<name>A0A5M3MD12_CONPW</name>
<dbReference type="InterPro" id="IPR054723">
    <property type="entry name" value="Ams1-like_N"/>
</dbReference>
<dbReference type="InterPro" id="IPR011013">
    <property type="entry name" value="Gal_mutarotase_sf_dom"/>
</dbReference>
<dbReference type="GO" id="GO:0009313">
    <property type="term" value="P:oligosaccharide catabolic process"/>
    <property type="evidence" value="ECO:0007669"/>
    <property type="project" value="TreeGrafter"/>
</dbReference>
<keyword evidence="5 10" id="KW-0378">Hydrolase</keyword>
<dbReference type="InterPro" id="IPR011330">
    <property type="entry name" value="Glyco_hydro/deAcase_b/a-brl"/>
</dbReference>
<evidence type="ECO:0000313" key="10">
    <source>
        <dbReference type="EMBL" id="EIW76926.1"/>
    </source>
</evidence>
<keyword evidence="4" id="KW-0479">Metal-binding</keyword>
<evidence type="ECO:0000256" key="7">
    <source>
        <dbReference type="ARBA" id="ARBA00054985"/>
    </source>
</evidence>
<evidence type="ECO:0000256" key="4">
    <source>
        <dbReference type="ARBA" id="ARBA00022723"/>
    </source>
</evidence>
<dbReference type="KEGG" id="cput:CONPUDRAFT_110645"/>
<dbReference type="GO" id="GO:0006013">
    <property type="term" value="P:mannose metabolic process"/>
    <property type="evidence" value="ECO:0007669"/>
    <property type="project" value="InterPro"/>
</dbReference>
<comment type="similarity">
    <text evidence="2">Belongs to the glycosyl hydrolase 38 family.</text>
</comment>
<dbReference type="InterPro" id="IPR015341">
    <property type="entry name" value="Glyco_hydro_38_cen"/>
</dbReference>
<protein>
    <recommendedName>
        <fullName evidence="8">Alpha-mannosidase</fullName>
        <ecNumber evidence="3">3.2.1.24</ecNumber>
    </recommendedName>
</protein>
<keyword evidence="6" id="KW-0326">Glycosidase</keyword>
<dbReference type="GO" id="GO:0030246">
    <property type="term" value="F:carbohydrate binding"/>
    <property type="evidence" value="ECO:0007669"/>
    <property type="project" value="InterPro"/>
</dbReference>
<dbReference type="RefSeq" id="XP_007773238.1">
    <property type="nucleotide sequence ID" value="XM_007775048.1"/>
</dbReference>
<dbReference type="SUPFAM" id="SSF88688">
    <property type="entry name" value="Families 57/38 glycoside transferase middle domain"/>
    <property type="match status" value="1"/>
</dbReference>
<dbReference type="InterPro" id="IPR028995">
    <property type="entry name" value="Glyco_hydro_57/38_cen_sf"/>
</dbReference>
<comment type="caution">
    <text evidence="10">The sequence shown here is derived from an EMBL/GenBank/DDBJ whole genome shotgun (WGS) entry which is preliminary data.</text>
</comment>
<dbReference type="Pfam" id="PF22907">
    <property type="entry name" value="Ams1-like_1st"/>
    <property type="match status" value="1"/>
</dbReference>
<dbReference type="Proteomes" id="UP000053558">
    <property type="component" value="Unassembled WGS sequence"/>
</dbReference>
<dbReference type="PANTHER" id="PTHR46017">
    <property type="entry name" value="ALPHA-MANNOSIDASE 2C1"/>
    <property type="match status" value="1"/>
</dbReference>
<dbReference type="AlphaFoldDB" id="A0A5M3MD12"/>
<dbReference type="InterPro" id="IPR011682">
    <property type="entry name" value="Glyco_hydro_38_C"/>
</dbReference>
<organism evidence="10 11">
    <name type="scientific">Coniophora puteana (strain RWD-64-598)</name>
    <name type="common">Brown rot fungus</name>
    <dbReference type="NCBI Taxonomy" id="741705"/>
    <lineage>
        <taxon>Eukaryota</taxon>
        <taxon>Fungi</taxon>
        <taxon>Dikarya</taxon>
        <taxon>Basidiomycota</taxon>
        <taxon>Agaricomycotina</taxon>
        <taxon>Agaricomycetes</taxon>
        <taxon>Agaricomycetidae</taxon>
        <taxon>Boletales</taxon>
        <taxon>Coniophorineae</taxon>
        <taxon>Coniophoraceae</taxon>
        <taxon>Coniophora</taxon>
    </lineage>
</organism>
<dbReference type="Pfam" id="PF09261">
    <property type="entry name" value="Alpha-mann_mid"/>
    <property type="match status" value="1"/>
</dbReference>
<evidence type="ECO:0000256" key="2">
    <source>
        <dbReference type="ARBA" id="ARBA00009792"/>
    </source>
</evidence>
<comment type="function">
    <text evidence="7">Degrades free oligosaccharides in the vacuole.</text>
</comment>
<sequence>MAAHSHSHPHSHSQGADYPTHNFGTGSKWIKGLTQSRLGNFVGGHFSDVNLSAVMFTHRLDSSDFVSLQVWSAPGRSKPSFEEAMKQDFKPAKKGDSFGPSWTNHWFKVSLNVPTYWQQYERVQFEFDPGCEAMIFSTDGVPLQGITGGYGGDRRVEYIIPMSSVEAGKHEIVIESSCNGMFGVPWNGDTIAPPDMNRYFSLASADIVVPNQDAWHLMWDFQTLKEIIETLPGNSALQNEALVVANDIMNALGTADPEAIARMRGIAERVFGEGWQAKGAKVYEEGTKRAQVVGISYCHIDTAWLWPYSVTQQKVARSWSTQVDLMERYPEHRFACSQAQQFKWLEQLYPPLFEKVKAKVQSGQFQLIGGAWVENDGNMPSGEALVRQFLYGQRYFQSRFGKRCETAWLPDSFGLTAAYPQLIRDAGMKYFFTQKLSWNNINVFLHTTFNWVGIDGTQVLCHMTPVDTYTAQATVGDVNKAVTNHKNLESDDTALLVFGNGDGGGGALPKMLENLRRIRATTNNHRDLPAVSMGASVEDFFGDIDRNTGGGERLPVWRGELYLEFHRGTYTSHGSIKKGNRKSEIMLRDVELLATMATLFKASDSKYVYPKKTIDDCWEKVLLNQFHDVLPGSAIGMVYDDAEKLYSEVREACGEMLDDALRTIHHQRHTPKAPLSLLPSSKSTDILATNTTPFARCDVVRVPLANSALRSQVVQASKDGKHGYALLSDADAEGTAVARGMLADCMPVSVFTNGSDHFVLRNRTVQLTISSGRITSLVDVQLGRELIQKGKTGGLVIFEDRPNYWDAWDVEIHHLEVSTPLHFTNVQVVAEGPLRASVYSQVKYGQSTIGVTISLDAITASLKGSSRSFFRFDAEVDWRERHQFLKFELPLDINNTSATYETQFGHLARPTHRNTTWDAAKFEVCGHKFADYSEYGYGVAYLSESKYGFACQGNVFRISLLRAATAPDAEQDQGKHEFSWAVMPHEGSFLESDVPIAAYIFNSPLHVRFASSDKISKDAVDAVMPPSRPVWVKGAPNVILETIKRGEDDFTTDGDGTGETSIVLRLYEAYGGHASATLHVARYLGVEKAYTTNLLEDVDAKAAIALDHMEDISSMKLEFRAFEVKTIKLVLAPDASASRRPPKRESWVTVSDEYEDTHC</sequence>
<dbReference type="InterPro" id="IPR000602">
    <property type="entry name" value="Glyco_hydro_38_N"/>
</dbReference>
<dbReference type="SUPFAM" id="SSF74650">
    <property type="entry name" value="Galactose mutarotase-like"/>
    <property type="match status" value="1"/>
</dbReference>
<feature type="domain" description="Glycoside hydrolase family 38 central" evidence="9">
    <location>
        <begin position="564"/>
        <end position="646"/>
    </location>
</feature>
<dbReference type="OMA" id="GQYWDAW"/>
<dbReference type="SMART" id="SM00872">
    <property type="entry name" value="Alpha-mann_mid"/>
    <property type="match status" value="1"/>
</dbReference>
<dbReference type="CDD" id="cd10812">
    <property type="entry name" value="GH38N_AMII_ScAms1_like"/>
    <property type="match status" value="1"/>
</dbReference>
<gene>
    <name evidence="10" type="ORF">CONPUDRAFT_110645</name>
</gene>
<dbReference type="FunFam" id="1.20.1270.50:FF:000004">
    <property type="entry name" value="alpha-mannosidase 2C1 isoform X1"/>
    <property type="match status" value="1"/>
</dbReference>
<keyword evidence="11" id="KW-1185">Reference proteome</keyword>
<dbReference type="OrthoDB" id="10261055at2759"/>
<comment type="catalytic activity">
    <reaction evidence="1">
        <text>Hydrolysis of terminal, non-reducing alpha-D-mannose residues in alpha-D-mannosides.</text>
        <dbReference type="EC" id="3.2.1.24"/>
    </reaction>
</comment>
<dbReference type="PANTHER" id="PTHR46017:SF1">
    <property type="entry name" value="ALPHA-MANNOSIDASE 2C1"/>
    <property type="match status" value="1"/>
</dbReference>
<dbReference type="Gene3D" id="2.70.98.30">
    <property type="entry name" value="Golgi alpha-mannosidase II, domain 4"/>
    <property type="match status" value="1"/>
</dbReference>
<evidence type="ECO:0000256" key="3">
    <source>
        <dbReference type="ARBA" id="ARBA00012752"/>
    </source>
</evidence>
<dbReference type="Pfam" id="PF01074">
    <property type="entry name" value="Glyco_hydro_38N"/>
    <property type="match status" value="1"/>
</dbReference>
<accession>A0A5M3MD12</accession>
<dbReference type="GO" id="GO:0046872">
    <property type="term" value="F:metal ion binding"/>
    <property type="evidence" value="ECO:0007669"/>
    <property type="project" value="UniProtKB-KW"/>
</dbReference>
<dbReference type="Gene3D" id="1.20.1270.50">
    <property type="entry name" value="Glycoside hydrolase family 38, central domain"/>
    <property type="match status" value="1"/>
</dbReference>
<dbReference type="InterPro" id="IPR041147">
    <property type="entry name" value="GH38_C"/>
</dbReference>
<evidence type="ECO:0000313" key="11">
    <source>
        <dbReference type="Proteomes" id="UP000053558"/>
    </source>
</evidence>
<dbReference type="FunFam" id="3.20.110.10:FF:000002">
    <property type="entry name" value="alpha-mannosidase 2C1 isoform X1"/>
    <property type="match status" value="1"/>
</dbReference>
<dbReference type="GO" id="GO:0004559">
    <property type="term" value="F:alpha-mannosidase activity"/>
    <property type="evidence" value="ECO:0007669"/>
    <property type="project" value="UniProtKB-EC"/>
</dbReference>
<dbReference type="SUPFAM" id="SSF88713">
    <property type="entry name" value="Glycoside hydrolase/deacetylase"/>
    <property type="match status" value="1"/>
</dbReference>
<dbReference type="EC" id="3.2.1.24" evidence="3"/>
<dbReference type="Gene3D" id="3.20.110.10">
    <property type="entry name" value="Glycoside hydrolase 38, N terminal domain"/>
    <property type="match status" value="1"/>
</dbReference>